<dbReference type="Pfam" id="PF02195">
    <property type="entry name" value="ParB_N"/>
    <property type="match status" value="1"/>
</dbReference>
<proteinExistence type="predicted"/>
<dbReference type="STRING" id="1123291.SAMN04490355_104040"/>
<accession>A0A1I4N1N7</accession>
<dbReference type="PANTHER" id="PTHR33375">
    <property type="entry name" value="CHROMOSOME-PARTITIONING PROTEIN PARB-RELATED"/>
    <property type="match status" value="1"/>
</dbReference>
<dbReference type="Proteomes" id="UP000199520">
    <property type="component" value="Unassembled WGS sequence"/>
</dbReference>
<dbReference type="GO" id="GO:0005694">
    <property type="term" value="C:chromosome"/>
    <property type="evidence" value="ECO:0007669"/>
    <property type="project" value="TreeGrafter"/>
</dbReference>
<feature type="domain" description="ParB-like N-terminal" evidence="2">
    <location>
        <begin position="36"/>
        <end position="129"/>
    </location>
</feature>
<name>A0A1I4N1N7_9FIRM</name>
<evidence type="ECO:0000313" key="4">
    <source>
        <dbReference type="Proteomes" id="UP000199520"/>
    </source>
</evidence>
<reference evidence="4" key="1">
    <citation type="submission" date="2016-10" db="EMBL/GenBank/DDBJ databases">
        <authorList>
            <person name="Varghese N."/>
            <person name="Submissions S."/>
        </authorList>
    </citation>
    <scope>NUCLEOTIDE SEQUENCE [LARGE SCALE GENOMIC DNA]</scope>
    <source>
        <strain evidence="4">DSM 13327</strain>
    </source>
</reference>
<feature type="compositionally biased region" description="Basic and acidic residues" evidence="1">
    <location>
        <begin position="214"/>
        <end position="241"/>
    </location>
</feature>
<dbReference type="SUPFAM" id="SSF110849">
    <property type="entry name" value="ParB/Sulfiredoxin"/>
    <property type="match status" value="1"/>
</dbReference>
<evidence type="ECO:0000259" key="2">
    <source>
        <dbReference type="SMART" id="SM00470"/>
    </source>
</evidence>
<dbReference type="SMART" id="SM00470">
    <property type="entry name" value="ParB"/>
    <property type="match status" value="1"/>
</dbReference>
<dbReference type="Gene3D" id="3.90.1530.30">
    <property type="match status" value="1"/>
</dbReference>
<dbReference type="InterPro" id="IPR050336">
    <property type="entry name" value="Chromosome_partition/occlusion"/>
</dbReference>
<dbReference type="InterPro" id="IPR036086">
    <property type="entry name" value="ParB/Sulfiredoxin_sf"/>
</dbReference>
<dbReference type="RefSeq" id="WP_175490614.1">
    <property type="nucleotide sequence ID" value="NZ_FOTS01000040.1"/>
</dbReference>
<keyword evidence="4" id="KW-1185">Reference proteome</keyword>
<dbReference type="InterPro" id="IPR003115">
    <property type="entry name" value="ParB_N"/>
</dbReference>
<dbReference type="Gene3D" id="1.10.10.2830">
    <property type="match status" value="1"/>
</dbReference>
<gene>
    <name evidence="3" type="ORF">SAMN04490355_104040</name>
</gene>
<dbReference type="EMBL" id="FOTS01000040">
    <property type="protein sequence ID" value="SFM09439.1"/>
    <property type="molecule type" value="Genomic_DNA"/>
</dbReference>
<dbReference type="PANTHER" id="PTHR33375:SF1">
    <property type="entry name" value="CHROMOSOME-PARTITIONING PROTEIN PARB-RELATED"/>
    <property type="match status" value="1"/>
</dbReference>
<protein>
    <submittedName>
        <fullName evidence="3">Chromosome partitioning protein, ParB family</fullName>
    </submittedName>
</protein>
<dbReference type="SUPFAM" id="SSF109709">
    <property type="entry name" value="KorB DNA-binding domain-like"/>
    <property type="match status" value="1"/>
</dbReference>
<evidence type="ECO:0000256" key="1">
    <source>
        <dbReference type="SAM" id="MobiDB-lite"/>
    </source>
</evidence>
<sequence length="312" mass="35217">MAKKGFSLTDLLNSNSKSNKELNTDATGVGNAFKVVWLSVYDLKPSEDNFYSVEDVADLKDSIELFGVQQNLIVKPIKDSNKHKVVAGHRRRMASIMLVEEGKKKFELVPCLVTSSNDIEEKMLLISTNYTTRELSDWEKVEQLSRLKELFAEYKKEHDLPGRVRELLAGALNISTTQVGRMDAINNNLAPEFKEELKKDNINISTAAELSKMPQEKQKEAYEQHKVKGETSLKDVKEKSAKKSASKKQAKATITEQERKNAENAGNYIRGILKHLIARTPTMQAEIKQCFIKLSVIEQYLPEVSNDKEGAL</sequence>
<organism evidence="3 4">
    <name type="scientific">Pelosinus propionicus DSM 13327</name>
    <dbReference type="NCBI Taxonomy" id="1123291"/>
    <lineage>
        <taxon>Bacteria</taxon>
        <taxon>Bacillati</taxon>
        <taxon>Bacillota</taxon>
        <taxon>Negativicutes</taxon>
        <taxon>Selenomonadales</taxon>
        <taxon>Sporomusaceae</taxon>
        <taxon>Pelosinus</taxon>
    </lineage>
</organism>
<dbReference type="AlphaFoldDB" id="A0A1I4N1N7"/>
<feature type="region of interest" description="Disordered" evidence="1">
    <location>
        <begin position="209"/>
        <end position="259"/>
    </location>
</feature>
<evidence type="ECO:0000313" key="3">
    <source>
        <dbReference type="EMBL" id="SFM09439.1"/>
    </source>
</evidence>
<dbReference type="GO" id="GO:0007059">
    <property type="term" value="P:chromosome segregation"/>
    <property type="evidence" value="ECO:0007669"/>
    <property type="project" value="TreeGrafter"/>
</dbReference>